<accession>A0A974NQQ9</accession>
<evidence type="ECO:0000256" key="4">
    <source>
        <dbReference type="ARBA" id="ARBA00022989"/>
    </source>
</evidence>
<dbReference type="EMBL" id="CP068053">
    <property type="protein sequence ID" value="QQT02148.1"/>
    <property type="molecule type" value="Genomic_DNA"/>
</dbReference>
<keyword evidence="9" id="KW-1185">Reference proteome</keyword>
<dbReference type="GO" id="GO:0005886">
    <property type="term" value="C:plasma membrane"/>
    <property type="evidence" value="ECO:0007669"/>
    <property type="project" value="UniProtKB-SubCell"/>
</dbReference>
<gene>
    <name evidence="8" type="ORF">I6J18_10070</name>
</gene>
<feature type="domain" description="ABC-2 type transporter transmembrane" evidence="7">
    <location>
        <begin position="19"/>
        <end position="386"/>
    </location>
</feature>
<dbReference type="GO" id="GO:0140359">
    <property type="term" value="F:ABC-type transporter activity"/>
    <property type="evidence" value="ECO:0007669"/>
    <property type="project" value="InterPro"/>
</dbReference>
<dbReference type="Proteomes" id="UP000595254">
    <property type="component" value="Chromosome"/>
</dbReference>
<evidence type="ECO:0000313" key="9">
    <source>
        <dbReference type="Proteomes" id="UP000595254"/>
    </source>
</evidence>
<evidence type="ECO:0000259" key="7">
    <source>
        <dbReference type="Pfam" id="PF12698"/>
    </source>
</evidence>
<dbReference type="AlphaFoldDB" id="A0A974NQQ9"/>
<evidence type="ECO:0000256" key="5">
    <source>
        <dbReference type="ARBA" id="ARBA00023136"/>
    </source>
</evidence>
<dbReference type="PANTHER" id="PTHR30294:SF29">
    <property type="entry name" value="MULTIDRUG ABC TRANSPORTER PERMEASE YBHS-RELATED"/>
    <property type="match status" value="1"/>
</dbReference>
<dbReference type="Pfam" id="PF12698">
    <property type="entry name" value="ABC2_membrane_3"/>
    <property type="match status" value="1"/>
</dbReference>
<feature type="transmembrane region" description="Helical" evidence="6">
    <location>
        <begin position="277"/>
        <end position="300"/>
    </location>
</feature>
<keyword evidence="2" id="KW-1003">Cell membrane</keyword>
<keyword evidence="4 6" id="KW-1133">Transmembrane helix</keyword>
<evidence type="ECO:0000256" key="1">
    <source>
        <dbReference type="ARBA" id="ARBA00004651"/>
    </source>
</evidence>
<evidence type="ECO:0000256" key="2">
    <source>
        <dbReference type="ARBA" id="ARBA00022475"/>
    </source>
</evidence>
<dbReference type="PANTHER" id="PTHR30294">
    <property type="entry name" value="MEMBRANE COMPONENT OF ABC TRANSPORTER YHHJ-RELATED"/>
    <property type="match status" value="1"/>
</dbReference>
<feature type="transmembrane region" description="Helical" evidence="6">
    <location>
        <begin position="337"/>
        <end position="355"/>
    </location>
</feature>
<dbReference type="InterPro" id="IPR013525">
    <property type="entry name" value="ABC2_TM"/>
</dbReference>
<proteinExistence type="predicted"/>
<evidence type="ECO:0000256" key="3">
    <source>
        <dbReference type="ARBA" id="ARBA00022692"/>
    </source>
</evidence>
<keyword evidence="3 6" id="KW-0812">Transmembrane</keyword>
<feature type="transmembrane region" description="Helical" evidence="6">
    <location>
        <begin position="182"/>
        <end position="206"/>
    </location>
</feature>
<dbReference type="InterPro" id="IPR051449">
    <property type="entry name" value="ABC-2_transporter_component"/>
</dbReference>
<dbReference type="RefSeq" id="WP_040376588.1">
    <property type="nucleotide sequence ID" value="NZ_CP068053.1"/>
</dbReference>
<evidence type="ECO:0000313" key="8">
    <source>
        <dbReference type="EMBL" id="QQT02148.1"/>
    </source>
</evidence>
<evidence type="ECO:0000256" key="6">
    <source>
        <dbReference type="SAM" id="Phobius"/>
    </source>
</evidence>
<comment type="subcellular location">
    <subcellularLocation>
        <location evidence="1">Cell membrane</location>
        <topology evidence="1">Multi-pass membrane protein</topology>
    </subcellularLocation>
</comment>
<feature type="transmembrane region" description="Helical" evidence="6">
    <location>
        <begin position="227"/>
        <end position="251"/>
    </location>
</feature>
<organism evidence="8 9">
    <name type="scientific">Peribacillus psychrosaccharolyticus</name>
    <name type="common">Bacillus psychrosaccharolyticus</name>
    <dbReference type="NCBI Taxonomy" id="1407"/>
    <lineage>
        <taxon>Bacteria</taxon>
        <taxon>Bacillati</taxon>
        <taxon>Bacillota</taxon>
        <taxon>Bacilli</taxon>
        <taxon>Bacillales</taxon>
        <taxon>Bacillaceae</taxon>
        <taxon>Peribacillus</taxon>
    </lineage>
</organism>
<feature type="transmembrane region" description="Helical" evidence="6">
    <location>
        <begin position="367"/>
        <end position="389"/>
    </location>
</feature>
<dbReference type="SUPFAM" id="SSF53850">
    <property type="entry name" value="Periplasmic binding protein-like II"/>
    <property type="match status" value="1"/>
</dbReference>
<keyword evidence="5 6" id="KW-0472">Membrane</keyword>
<name>A0A974NQQ9_PERPY</name>
<dbReference type="Gene3D" id="3.40.190.10">
    <property type="entry name" value="Periplasmic binding protein-like II"/>
    <property type="match status" value="1"/>
</dbReference>
<sequence length="415" mass="45880">MNKFWIVFAHTYLTKIKSKSFIITTAVMLVLIFGLSNVTKIIDYFDDNEKEKVAVIDQTGAYFELFKNTAETMNKELTVQAVPNEKEAEKQVSDEEIIGYLLISEDSNGEVKGVYKANEISNTEVSAGLSTTLNQLKLQKVKTELNLTDEQIEALNAPAVFETVALKESAKTEEDLNQARGLVYILLFVIYFSVLMYSSMIATEVATEKSSRVMEILISSIPPIQQMFAKILGVALLNFTQILLFLGLGYVSVKQNLSELNDGFFSVFGFGSIQPSILVYAVIFVLLGYLLYATLAACLGSIVSRVEDVQSMIMPMTTLIIIAFLIAMSGLSNPGAGYVTVTSFIPFFSPMIMFLRVGMLEVPFWQVLTSILILIGTIGLLAIIGARIYRGGVLMYGSSKSFKDIKEALKMSKHS</sequence>
<reference evidence="8 9" key="1">
    <citation type="submission" date="2021-01" db="EMBL/GenBank/DDBJ databases">
        <title>FDA dAtabase for Regulatory Grade micrObial Sequences (FDA-ARGOS): Supporting development and validation of Infectious Disease Dx tests.</title>
        <authorList>
            <person name="Nelson B."/>
            <person name="Plummer A."/>
            <person name="Tallon L."/>
            <person name="Sadzewicz L."/>
            <person name="Zhao X."/>
            <person name="Boylan J."/>
            <person name="Ott S."/>
            <person name="Bowen H."/>
            <person name="Vavikolanu K."/>
            <person name="Mehta A."/>
            <person name="Aluvathingal J."/>
            <person name="Nadendla S."/>
            <person name="Myers T."/>
            <person name="Yan Y."/>
            <person name="Sichtig H."/>
        </authorList>
    </citation>
    <scope>NUCLEOTIDE SEQUENCE [LARGE SCALE GENOMIC DNA]</scope>
    <source>
        <strain evidence="8 9">FDAARGOS_1161</strain>
    </source>
</reference>
<dbReference type="KEGG" id="ppsr:I6J18_10070"/>
<protein>
    <submittedName>
        <fullName evidence="8">ABC transporter permease</fullName>
    </submittedName>
</protein>
<feature type="transmembrane region" description="Helical" evidence="6">
    <location>
        <begin position="312"/>
        <end position="331"/>
    </location>
</feature>
<feature type="transmembrane region" description="Helical" evidence="6">
    <location>
        <begin position="21"/>
        <end position="42"/>
    </location>
</feature>